<protein>
    <submittedName>
        <fullName evidence="10">Preprotein translocase subunit TatA</fullName>
    </submittedName>
</protein>
<keyword evidence="4" id="KW-0653">Protein transport</keyword>
<evidence type="ECO:0000256" key="2">
    <source>
        <dbReference type="ARBA" id="ARBA00022448"/>
    </source>
</evidence>
<accession>A0A1Y1RLF9</accession>
<evidence type="ECO:0000256" key="7">
    <source>
        <dbReference type="ARBA" id="ARBA00023136"/>
    </source>
</evidence>
<dbReference type="Proteomes" id="UP000192359">
    <property type="component" value="Unassembled WGS sequence"/>
</dbReference>
<dbReference type="InterPro" id="IPR003369">
    <property type="entry name" value="TatA/B/E"/>
</dbReference>
<keyword evidence="2" id="KW-0813">Transport</keyword>
<feature type="compositionally biased region" description="Basic and acidic residues" evidence="8">
    <location>
        <begin position="84"/>
        <end position="96"/>
    </location>
</feature>
<comment type="caution">
    <text evidence="10">The sequence shown here is derived from an EMBL/GenBank/DDBJ whole genome shotgun (WGS) entry which is preliminary data.</text>
</comment>
<evidence type="ECO:0000313" key="10">
    <source>
        <dbReference type="EMBL" id="ORC15183.1"/>
    </source>
</evidence>
<name>A0A1Y1RLF9_9MICC</name>
<dbReference type="OrthoDB" id="3267321at2"/>
<evidence type="ECO:0000256" key="4">
    <source>
        <dbReference type="ARBA" id="ARBA00022927"/>
    </source>
</evidence>
<evidence type="ECO:0000256" key="9">
    <source>
        <dbReference type="SAM" id="Phobius"/>
    </source>
</evidence>
<evidence type="ECO:0000313" key="11">
    <source>
        <dbReference type="Proteomes" id="UP000192359"/>
    </source>
</evidence>
<evidence type="ECO:0000256" key="6">
    <source>
        <dbReference type="ARBA" id="ARBA00023010"/>
    </source>
</evidence>
<dbReference type="EMBL" id="LXWF01000045">
    <property type="protein sequence ID" value="ORC15183.1"/>
    <property type="molecule type" value="Genomic_DNA"/>
</dbReference>
<dbReference type="PRINTS" id="PR01506">
    <property type="entry name" value="TATBPROTEIN"/>
</dbReference>
<comment type="subcellular location">
    <subcellularLocation>
        <location evidence="1">Membrane</location>
        <topology evidence="1">Single-pass membrane protein</topology>
    </subcellularLocation>
</comment>
<dbReference type="Gene3D" id="1.20.5.3310">
    <property type="match status" value="1"/>
</dbReference>
<evidence type="ECO:0000256" key="3">
    <source>
        <dbReference type="ARBA" id="ARBA00022692"/>
    </source>
</evidence>
<keyword evidence="7 9" id="KW-0472">Membrane</keyword>
<dbReference type="RefSeq" id="WP_083093847.1">
    <property type="nucleotide sequence ID" value="NZ_LXWF01000045.1"/>
</dbReference>
<evidence type="ECO:0000256" key="1">
    <source>
        <dbReference type="ARBA" id="ARBA00004167"/>
    </source>
</evidence>
<dbReference type="Pfam" id="PF02416">
    <property type="entry name" value="TatA_B_E"/>
    <property type="match status" value="1"/>
</dbReference>
<evidence type="ECO:0000256" key="8">
    <source>
        <dbReference type="SAM" id="MobiDB-lite"/>
    </source>
</evidence>
<organism evidence="10 11">
    <name type="scientific">Rothia nasimurium</name>
    <dbReference type="NCBI Taxonomy" id="85336"/>
    <lineage>
        <taxon>Bacteria</taxon>
        <taxon>Bacillati</taxon>
        <taxon>Actinomycetota</taxon>
        <taxon>Actinomycetes</taxon>
        <taxon>Micrococcales</taxon>
        <taxon>Micrococcaceae</taxon>
        <taxon>Rothia</taxon>
    </lineage>
</organism>
<sequence>MFGISGLEFIVLAVLVFVVIGPERMPEYAQQLKDFIKWVRRMAFDAKDDLKETLGPDLGDINWRQYDPRQYDPRVIVREAFAEDDEERRKELEEKATAAPAPSVISRLPKGAWAPFDAEAT</sequence>
<keyword evidence="3 9" id="KW-0812">Transmembrane</keyword>
<keyword evidence="11" id="KW-1185">Reference proteome</keyword>
<keyword evidence="5 9" id="KW-1133">Transmembrane helix</keyword>
<gene>
    <name evidence="10" type="ORF">A7979_08270</name>
</gene>
<proteinExistence type="predicted"/>
<feature type="transmembrane region" description="Helical" evidence="9">
    <location>
        <begin position="6"/>
        <end position="23"/>
    </location>
</feature>
<evidence type="ECO:0000256" key="5">
    <source>
        <dbReference type="ARBA" id="ARBA00022989"/>
    </source>
</evidence>
<dbReference type="AlphaFoldDB" id="A0A1Y1RLF9"/>
<reference evidence="10 11" key="1">
    <citation type="submission" date="2016-05" db="EMBL/GenBank/DDBJ databases">
        <title>Draft genome sequence of a porcine commensal Rothia nasimurium.</title>
        <authorList>
            <person name="Gaiser R.A."/>
            <person name="Van Baarlen P."/>
            <person name="Wells J.M."/>
        </authorList>
    </citation>
    <scope>NUCLEOTIDE SEQUENCE [LARGE SCALE GENOMIC DNA]</scope>
    <source>
        <strain evidence="10 11">PT-32</strain>
    </source>
</reference>
<keyword evidence="6" id="KW-0811">Translocation</keyword>
<feature type="region of interest" description="Disordered" evidence="8">
    <location>
        <begin position="84"/>
        <end position="103"/>
    </location>
</feature>